<keyword evidence="3" id="KW-1185">Reference proteome</keyword>
<evidence type="ECO:0008006" key="4">
    <source>
        <dbReference type="Google" id="ProtNLM"/>
    </source>
</evidence>
<protein>
    <recommendedName>
        <fullName evidence="4">DUF3888 domain-containing protein</fullName>
    </recommendedName>
</protein>
<evidence type="ECO:0000256" key="1">
    <source>
        <dbReference type="SAM" id="SignalP"/>
    </source>
</evidence>
<proteinExistence type="predicted"/>
<evidence type="ECO:0000313" key="3">
    <source>
        <dbReference type="Proteomes" id="UP000838821"/>
    </source>
</evidence>
<dbReference type="EMBL" id="CAKMMW010000004">
    <property type="protein sequence ID" value="CAH1202287.1"/>
    <property type="molecule type" value="Genomic_DNA"/>
</dbReference>
<organism evidence="2 3">
    <name type="scientific">Paenibacillus allorhizoplanae</name>
    <dbReference type="NCBI Taxonomy" id="2905648"/>
    <lineage>
        <taxon>Bacteria</taxon>
        <taxon>Bacillati</taxon>
        <taxon>Bacillota</taxon>
        <taxon>Bacilli</taxon>
        <taxon>Bacillales</taxon>
        <taxon>Paenibacillaceae</taxon>
        <taxon>Paenibacillus</taxon>
    </lineage>
</organism>
<evidence type="ECO:0000313" key="2">
    <source>
        <dbReference type="EMBL" id="CAH1202287.1"/>
    </source>
</evidence>
<name>A0ABN8GGC2_9BACL</name>
<keyword evidence="1" id="KW-0732">Signal</keyword>
<dbReference type="PROSITE" id="PS51257">
    <property type="entry name" value="PROKAR_LIPOPROTEIN"/>
    <property type="match status" value="1"/>
</dbReference>
<dbReference type="RefSeq" id="WP_236286863.1">
    <property type="nucleotide sequence ID" value="NZ_CAKMMW010000004.1"/>
</dbReference>
<feature type="chain" id="PRO_5047474674" description="DUF3888 domain-containing protein" evidence="1">
    <location>
        <begin position="18"/>
        <end position="131"/>
    </location>
</feature>
<sequence length="131" mass="14789">MKIALYIITVISLFVSAACSNLFSESDAVKYTLAKIHELDDPHLNIDFPKRNGTRTVKVTIGGMYGNTTSLKLTTSVKLIDKETYEVTLIKDWNYKVNDIRVISFWVFKVTQSNVTLLRKDDKDDLLAAIG</sequence>
<dbReference type="Proteomes" id="UP000838821">
    <property type="component" value="Unassembled WGS sequence"/>
</dbReference>
<reference evidence="2" key="1">
    <citation type="submission" date="2022-01" db="EMBL/GenBank/DDBJ databases">
        <authorList>
            <person name="Criscuolo A."/>
        </authorList>
    </citation>
    <scope>NUCLEOTIDE SEQUENCE</scope>
    <source>
        <strain evidence="2">CIP111891</strain>
    </source>
</reference>
<gene>
    <name evidence="2" type="ORF">PAECIP111891_02116</name>
</gene>
<feature type="signal peptide" evidence="1">
    <location>
        <begin position="1"/>
        <end position="17"/>
    </location>
</feature>
<accession>A0ABN8GGC2</accession>
<comment type="caution">
    <text evidence="2">The sequence shown here is derived from an EMBL/GenBank/DDBJ whole genome shotgun (WGS) entry which is preliminary data.</text>
</comment>